<feature type="transmembrane region" description="Helical" evidence="7">
    <location>
        <begin position="173"/>
        <end position="193"/>
    </location>
</feature>
<evidence type="ECO:0000256" key="7">
    <source>
        <dbReference type="RuleBase" id="RU363032"/>
    </source>
</evidence>
<keyword evidence="5 7" id="KW-1133">Transmembrane helix</keyword>
<keyword evidence="6 7" id="KW-0472">Membrane</keyword>
<evidence type="ECO:0000313" key="9">
    <source>
        <dbReference type="EMBL" id="QRG06920.1"/>
    </source>
</evidence>
<dbReference type="SUPFAM" id="SSF161098">
    <property type="entry name" value="MetI-like"/>
    <property type="match status" value="1"/>
</dbReference>
<evidence type="ECO:0000256" key="3">
    <source>
        <dbReference type="ARBA" id="ARBA00022475"/>
    </source>
</evidence>
<keyword evidence="2 7" id="KW-0813">Transport</keyword>
<keyword evidence="3" id="KW-1003">Cell membrane</keyword>
<comment type="similarity">
    <text evidence="7">Belongs to the binding-protein-dependent transport system permease family.</text>
</comment>
<dbReference type="PANTHER" id="PTHR30151">
    <property type="entry name" value="ALKANE SULFONATE ABC TRANSPORTER-RELATED, MEMBRANE SUBUNIT"/>
    <property type="match status" value="1"/>
</dbReference>
<protein>
    <submittedName>
        <fullName evidence="9">ABC transporter permease</fullName>
    </submittedName>
</protein>
<organism evidence="9 10">
    <name type="scientific">Xanthobacter dioxanivorans</name>
    <dbReference type="NCBI Taxonomy" id="2528964"/>
    <lineage>
        <taxon>Bacteria</taxon>
        <taxon>Pseudomonadati</taxon>
        <taxon>Pseudomonadota</taxon>
        <taxon>Alphaproteobacteria</taxon>
        <taxon>Hyphomicrobiales</taxon>
        <taxon>Xanthobacteraceae</taxon>
        <taxon>Xanthobacter</taxon>
    </lineage>
</organism>
<evidence type="ECO:0000256" key="5">
    <source>
        <dbReference type="ARBA" id="ARBA00022989"/>
    </source>
</evidence>
<evidence type="ECO:0000256" key="4">
    <source>
        <dbReference type="ARBA" id="ARBA00022692"/>
    </source>
</evidence>
<dbReference type="AlphaFoldDB" id="A0A974PPT1"/>
<dbReference type="GO" id="GO:0005886">
    <property type="term" value="C:plasma membrane"/>
    <property type="evidence" value="ECO:0007669"/>
    <property type="project" value="UniProtKB-SubCell"/>
</dbReference>
<comment type="subcellular location">
    <subcellularLocation>
        <location evidence="1 7">Cell membrane</location>
        <topology evidence="1 7">Multi-pass membrane protein</topology>
    </subcellularLocation>
</comment>
<dbReference type="RefSeq" id="WP_203193830.1">
    <property type="nucleotide sequence ID" value="NZ_CP063362.1"/>
</dbReference>
<feature type="transmembrane region" description="Helical" evidence="7">
    <location>
        <begin position="76"/>
        <end position="96"/>
    </location>
</feature>
<dbReference type="PROSITE" id="PS50928">
    <property type="entry name" value="ABC_TM1"/>
    <property type="match status" value="1"/>
</dbReference>
<feature type="domain" description="ABC transmembrane type-1" evidence="8">
    <location>
        <begin position="10"/>
        <end position="190"/>
    </location>
</feature>
<evidence type="ECO:0000259" key="8">
    <source>
        <dbReference type="PROSITE" id="PS50928"/>
    </source>
</evidence>
<gene>
    <name evidence="9" type="ORF">EZH22_00170</name>
</gene>
<dbReference type="CDD" id="cd06261">
    <property type="entry name" value="TM_PBP2"/>
    <property type="match status" value="1"/>
</dbReference>
<dbReference type="KEGG" id="xdi:EZH22_00170"/>
<feature type="transmembrane region" description="Helical" evidence="7">
    <location>
        <begin position="20"/>
        <end position="39"/>
    </location>
</feature>
<name>A0A974PPT1_9HYPH</name>
<dbReference type="GO" id="GO:0055085">
    <property type="term" value="P:transmembrane transport"/>
    <property type="evidence" value="ECO:0007669"/>
    <property type="project" value="InterPro"/>
</dbReference>
<feature type="transmembrane region" description="Helical" evidence="7">
    <location>
        <begin position="51"/>
        <end position="70"/>
    </location>
</feature>
<dbReference type="Gene3D" id="1.10.3720.10">
    <property type="entry name" value="MetI-like"/>
    <property type="match status" value="1"/>
</dbReference>
<evidence type="ECO:0000256" key="6">
    <source>
        <dbReference type="ARBA" id="ARBA00023136"/>
    </source>
</evidence>
<keyword evidence="10" id="KW-1185">Reference proteome</keyword>
<feature type="transmembrane region" description="Helical" evidence="7">
    <location>
        <begin position="139"/>
        <end position="161"/>
    </location>
</feature>
<keyword evidence="4 7" id="KW-0812">Transmembrane</keyword>
<evidence type="ECO:0000313" key="10">
    <source>
        <dbReference type="Proteomes" id="UP000596427"/>
    </source>
</evidence>
<dbReference type="InterPro" id="IPR035906">
    <property type="entry name" value="MetI-like_sf"/>
</dbReference>
<dbReference type="Pfam" id="PF00528">
    <property type="entry name" value="BPD_transp_1"/>
    <property type="match status" value="1"/>
</dbReference>
<evidence type="ECO:0000256" key="1">
    <source>
        <dbReference type="ARBA" id="ARBA00004651"/>
    </source>
</evidence>
<dbReference type="Proteomes" id="UP000596427">
    <property type="component" value="Chromosome"/>
</dbReference>
<sequence length="203" mass="21594">MVDGQILTALGESILRMSSGFVLGSLAGVACGLAMGLFAPLRWTIGTVVEALRPIPAAAIIPPLIFILGIDNALKISIISLAVFFPVVVNTLSGTLSIDPTLLDVARTFRISRTSTLLRVALPAVLPYVFTGMRTGISIALITTVVAEMIAGSGGIGYYILNMQYAMRPSEMYAGILALAALGYATNALFRAWEMRVLHWAHL</sequence>
<dbReference type="InterPro" id="IPR000515">
    <property type="entry name" value="MetI-like"/>
</dbReference>
<evidence type="ECO:0000256" key="2">
    <source>
        <dbReference type="ARBA" id="ARBA00022448"/>
    </source>
</evidence>
<reference evidence="9 10" key="1">
    <citation type="submission" date="2020-10" db="EMBL/GenBank/DDBJ databases">
        <title>Degradation of 1,4-Dioxane by Xanthobacter sp. YN2, via a Novel Group-2 Soluble Di-Iron Monooxygenase.</title>
        <authorList>
            <person name="Ma F."/>
            <person name="Wang Y."/>
            <person name="Yang J."/>
            <person name="Guo H."/>
            <person name="Su D."/>
            <person name="Yu L."/>
        </authorList>
    </citation>
    <scope>NUCLEOTIDE SEQUENCE [LARGE SCALE GENOMIC DNA]</scope>
    <source>
        <strain evidence="9 10">YN2</strain>
    </source>
</reference>
<proteinExistence type="inferred from homology"/>
<dbReference type="PANTHER" id="PTHR30151:SF0">
    <property type="entry name" value="ABC TRANSPORTER PERMEASE PROTEIN MJ0413-RELATED"/>
    <property type="match status" value="1"/>
</dbReference>
<dbReference type="EMBL" id="CP063362">
    <property type="protein sequence ID" value="QRG06920.1"/>
    <property type="molecule type" value="Genomic_DNA"/>
</dbReference>
<accession>A0A974PPT1</accession>